<keyword evidence="1" id="KW-0472">Membrane</keyword>
<protein>
    <submittedName>
        <fullName evidence="2">Uncharacterized protein</fullName>
    </submittedName>
</protein>
<evidence type="ECO:0000313" key="2">
    <source>
        <dbReference type="EMBL" id="TWP29741.1"/>
    </source>
</evidence>
<dbReference type="OrthoDB" id="1465271at2"/>
<organism evidence="2 3">
    <name type="scientific">Apibacter muscae</name>
    <dbReference type="NCBI Taxonomy" id="2509004"/>
    <lineage>
        <taxon>Bacteria</taxon>
        <taxon>Pseudomonadati</taxon>
        <taxon>Bacteroidota</taxon>
        <taxon>Flavobacteriia</taxon>
        <taxon>Flavobacteriales</taxon>
        <taxon>Weeksellaceae</taxon>
        <taxon>Apibacter</taxon>
    </lineage>
</organism>
<dbReference type="RefSeq" id="WP_146291524.1">
    <property type="nucleotide sequence ID" value="NZ_SELH01000013.1"/>
</dbReference>
<dbReference type="AlphaFoldDB" id="A0A563DI98"/>
<name>A0A563DI98_9FLAO</name>
<keyword evidence="3" id="KW-1185">Reference proteome</keyword>
<feature type="transmembrane region" description="Helical" evidence="1">
    <location>
        <begin position="12"/>
        <end position="34"/>
    </location>
</feature>
<feature type="transmembrane region" description="Helical" evidence="1">
    <location>
        <begin position="169"/>
        <end position="190"/>
    </location>
</feature>
<reference evidence="2 3" key="1">
    <citation type="submission" date="2019-02" db="EMBL/GenBank/DDBJ databases">
        <title>Apibacter muscae sp. nov.: a novel member of the house fly microbiota.</title>
        <authorList>
            <person name="Park R."/>
        </authorList>
    </citation>
    <scope>NUCLEOTIDE SEQUENCE [LARGE SCALE GENOMIC DNA]</scope>
    <source>
        <strain evidence="2 3">AL1</strain>
    </source>
</reference>
<accession>A0A563DI98</accession>
<dbReference type="Proteomes" id="UP000319499">
    <property type="component" value="Unassembled WGS sequence"/>
</dbReference>
<sequence length="192" mass="23155">MNKKIQLRTINSKVFFIGFIFVAMVFGIFSYLISEYIHNTTYITGAVIGLCYLVGGIYAIIVEKSTKLITFEFTENSLNIYKEDKQKLSFPYSNIKNYNLYYVSLKKREYLIRFQVDKNYFYWVCPKNFYKKQTTDDDDHIKIYKFLNLTPLNKKKNFWDKLILLWKPLFWSLLILSLLCLLTFFIWLIFFL</sequence>
<proteinExistence type="predicted"/>
<evidence type="ECO:0000256" key="1">
    <source>
        <dbReference type="SAM" id="Phobius"/>
    </source>
</evidence>
<feature type="transmembrane region" description="Helical" evidence="1">
    <location>
        <begin position="40"/>
        <end position="61"/>
    </location>
</feature>
<dbReference type="EMBL" id="SELH01000013">
    <property type="protein sequence ID" value="TWP29741.1"/>
    <property type="molecule type" value="Genomic_DNA"/>
</dbReference>
<comment type="caution">
    <text evidence="2">The sequence shown here is derived from an EMBL/GenBank/DDBJ whole genome shotgun (WGS) entry which is preliminary data.</text>
</comment>
<evidence type="ECO:0000313" key="3">
    <source>
        <dbReference type="Proteomes" id="UP000319499"/>
    </source>
</evidence>
<keyword evidence="1" id="KW-1133">Transmembrane helix</keyword>
<keyword evidence="1" id="KW-0812">Transmembrane</keyword>
<gene>
    <name evidence="2" type="ORF">ETU09_01825</name>
</gene>